<reference evidence="2" key="1">
    <citation type="submission" date="2019-11" db="EMBL/GenBank/DDBJ databases">
        <authorList>
            <person name="Liu Y."/>
            <person name="Hou J."/>
            <person name="Li T.-Q."/>
            <person name="Guan C.-H."/>
            <person name="Wu X."/>
            <person name="Wu H.-Z."/>
            <person name="Ling F."/>
            <person name="Zhang R."/>
            <person name="Shi X.-G."/>
            <person name="Ren J.-P."/>
            <person name="Chen E.-F."/>
            <person name="Sun J.-M."/>
        </authorList>
    </citation>
    <scope>NUCLEOTIDE SEQUENCE</scope>
    <source>
        <strain evidence="2">Adult_tree_wgs_1</strain>
        <tissue evidence="2">Leaves</tissue>
    </source>
</reference>
<dbReference type="InterPro" id="IPR013187">
    <property type="entry name" value="F-box-assoc_dom_typ3"/>
</dbReference>
<feature type="domain" description="F-box associated beta-propeller type 3" evidence="1">
    <location>
        <begin position="22"/>
        <end position="111"/>
    </location>
</feature>
<dbReference type="OrthoDB" id="1559236at2759"/>
<evidence type="ECO:0000313" key="3">
    <source>
        <dbReference type="Proteomes" id="UP000626092"/>
    </source>
</evidence>
<keyword evidence="3" id="KW-1185">Reference proteome</keyword>
<dbReference type="PANTHER" id="PTHR47993:SF149">
    <property type="entry name" value="F-BOX DOMAIN CONTAINING PROTEIN, EXPRESSED"/>
    <property type="match status" value="1"/>
</dbReference>
<dbReference type="InterPro" id="IPR017451">
    <property type="entry name" value="F-box-assoc_interact_dom"/>
</dbReference>
<gene>
    <name evidence="2" type="ORF">RHSIM_Rhsim11G0051000</name>
</gene>
<accession>A0A834LB27</accession>
<dbReference type="AlphaFoldDB" id="A0A834LB27"/>
<dbReference type="Pfam" id="PF08268">
    <property type="entry name" value="FBA_3"/>
    <property type="match status" value="1"/>
</dbReference>
<dbReference type="PANTHER" id="PTHR47993">
    <property type="entry name" value="OS09G0372900 PROTEIN-RELATED"/>
    <property type="match status" value="1"/>
</dbReference>
<dbReference type="EMBL" id="WJXA01000011">
    <property type="protein sequence ID" value="KAF7127837.1"/>
    <property type="molecule type" value="Genomic_DNA"/>
</dbReference>
<organism evidence="2 3">
    <name type="scientific">Rhododendron simsii</name>
    <name type="common">Sims's rhododendron</name>
    <dbReference type="NCBI Taxonomy" id="118357"/>
    <lineage>
        <taxon>Eukaryota</taxon>
        <taxon>Viridiplantae</taxon>
        <taxon>Streptophyta</taxon>
        <taxon>Embryophyta</taxon>
        <taxon>Tracheophyta</taxon>
        <taxon>Spermatophyta</taxon>
        <taxon>Magnoliopsida</taxon>
        <taxon>eudicotyledons</taxon>
        <taxon>Gunneridae</taxon>
        <taxon>Pentapetalae</taxon>
        <taxon>asterids</taxon>
        <taxon>Ericales</taxon>
        <taxon>Ericaceae</taxon>
        <taxon>Ericoideae</taxon>
        <taxon>Rhodoreae</taxon>
        <taxon>Rhododendron</taxon>
    </lineage>
</organism>
<evidence type="ECO:0000313" key="2">
    <source>
        <dbReference type="EMBL" id="KAF7127837.1"/>
    </source>
</evidence>
<name>A0A834LB27_RHOSS</name>
<comment type="caution">
    <text evidence="2">The sequence shown here is derived from an EMBL/GenBank/DDBJ whole genome shotgun (WGS) entry which is preliminary data.</text>
</comment>
<sequence length="784" mass="87855">MNCGAGESFPLGFRIAYSQNFTSCLEGVLHWAAKAEGNWNNRLVLSFDLCDEVFRMIKMPNDLESARFDITTSVFGGFLSLLCEDNVDRASKSCSIWIMKEYGVVDSWYKYVKIDLTGGITGVIGIRKNGHVLLEGDSPLHWELSSYEPRNKEIKKLGIHGTLGHFHVDTYEENLILLNKTDAPVSRRGRKRKDSTQSLMEAQALVTDVKRLKYEVVVLQERVEGKIKVACEVVAKMGPQQLAEVRAKLQSYSSQIQPKDVHGNKEINSTRLTATSQDSVANDCDVAEKFSHDRVLSRSESVKGKHVNGGTSASQGFCSKDCSLDKDLEFLRKAKAEYAGMLEKCLLAKINMEKWLDVVNVVVVRWLIMMVPHDEMIIANEDSSDINLEGCARIVVDEAWKKYDLKAAQLQAAAWVAFDDGNMRMAQGSLAKFSVSVMQRPGPVLRRCDRWCLVHGIQRVDRWVLSFDLSDEVFKMIPLPNELASARFDIRTSVFGGLPSLLCDDDCDRANKYCSIWIMKEYGVADSCYNHINYALRGGEGLLLDNEDRWVLSFDLSDEVFKMIPLPNELASARFDIRTSVFGGLPSLLCDDDCDRANKYCSIWIMKEYGVADSCYNRINYALRGGEGLLLDNEVWRNVQNWEEETNSTRLTSTSQNLVARDCDVAEKLSHSRILGSGVVIWSLVLSGRSLVMLESLWSVCCDAVDAGVLLLDVVDVIVYIHFAGACDGCRIGGLSLWQHYDEETNSTRRTSTSQNLVARDCDVAEKLSHSRILGSGENVRAII</sequence>
<dbReference type="NCBIfam" id="TIGR01640">
    <property type="entry name" value="F_box_assoc_1"/>
    <property type="match status" value="1"/>
</dbReference>
<dbReference type="InterPro" id="IPR050233">
    <property type="entry name" value="A_thaliana_F-box"/>
</dbReference>
<evidence type="ECO:0000259" key="1">
    <source>
        <dbReference type="Pfam" id="PF08268"/>
    </source>
</evidence>
<protein>
    <recommendedName>
        <fullName evidence="1">F-box associated beta-propeller type 3 domain-containing protein</fullName>
    </recommendedName>
</protein>
<proteinExistence type="predicted"/>
<dbReference type="Proteomes" id="UP000626092">
    <property type="component" value="Unassembled WGS sequence"/>
</dbReference>